<organism evidence="1 2">
    <name type="scientific">Streptomyces enissocaesilis</name>
    <dbReference type="NCBI Taxonomy" id="332589"/>
    <lineage>
        <taxon>Bacteria</taxon>
        <taxon>Bacillati</taxon>
        <taxon>Actinomycetota</taxon>
        <taxon>Actinomycetes</taxon>
        <taxon>Kitasatosporales</taxon>
        <taxon>Streptomycetaceae</taxon>
        <taxon>Streptomyces</taxon>
        <taxon>Streptomyces rochei group</taxon>
    </lineage>
</organism>
<evidence type="ECO:0000313" key="2">
    <source>
        <dbReference type="Proteomes" id="UP001500403"/>
    </source>
</evidence>
<keyword evidence="2" id="KW-1185">Reference proteome</keyword>
<evidence type="ECO:0000313" key="1">
    <source>
        <dbReference type="EMBL" id="GAA2947160.1"/>
    </source>
</evidence>
<comment type="caution">
    <text evidence="1">The sequence shown here is derived from an EMBL/GenBank/DDBJ whole genome shotgun (WGS) entry which is preliminary data.</text>
</comment>
<proteinExistence type="predicted"/>
<gene>
    <name evidence="1" type="ORF">GCM10010446_35490</name>
</gene>
<sequence>MNAPRRSEARAQLAELMSDYGTDGVLRLDAAGEPAEGAELPPGSMEYPPCRCPRCRPDGSGGA</sequence>
<dbReference type="EMBL" id="BAAAUD010000036">
    <property type="protein sequence ID" value="GAA2947160.1"/>
    <property type="molecule type" value="Genomic_DNA"/>
</dbReference>
<reference evidence="1 2" key="1">
    <citation type="journal article" date="2019" name="Int. J. Syst. Evol. Microbiol.">
        <title>The Global Catalogue of Microorganisms (GCM) 10K type strain sequencing project: providing services to taxonomists for standard genome sequencing and annotation.</title>
        <authorList>
            <consortium name="The Broad Institute Genomics Platform"/>
            <consortium name="The Broad Institute Genome Sequencing Center for Infectious Disease"/>
            <person name="Wu L."/>
            <person name="Ma J."/>
        </authorList>
    </citation>
    <scope>NUCLEOTIDE SEQUENCE [LARGE SCALE GENOMIC DNA]</scope>
    <source>
        <strain evidence="1 2">JCM 9088</strain>
    </source>
</reference>
<dbReference type="RefSeq" id="WP_344496203.1">
    <property type="nucleotide sequence ID" value="NZ_BAAAUD010000036.1"/>
</dbReference>
<protein>
    <submittedName>
        <fullName evidence="1">Uncharacterized protein</fullName>
    </submittedName>
</protein>
<dbReference type="Proteomes" id="UP001500403">
    <property type="component" value="Unassembled WGS sequence"/>
</dbReference>
<name>A0ABN3XCU4_9ACTN</name>
<accession>A0ABN3XCU4</accession>